<dbReference type="InParanoid" id="E1ZP77"/>
<feature type="region of interest" description="Disordered" evidence="4">
    <location>
        <begin position="182"/>
        <end position="219"/>
    </location>
</feature>
<sequence length="219" mass="24089">MAATENEEAIIRKRYLTQTVPTAANALPPFKKLVKRRLCQAMEAGGSLEEAERLYPELLADLYAIRFHMQKLAAQGGAFQAEQQLYAEKQAQLQASIQQAEQDIEDRKRELVEARVELAHKQEYEVPARSTTLAEQAATQREIADLQQQSAALDGLLQQRKQQFAGVLASLEALQRCIEREEPEESVVAIGEGGAPPPPPPPPAAAAAAQQQQQPMQVG</sequence>
<keyword evidence="2" id="KW-0539">Nucleus</keyword>
<dbReference type="Pfam" id="PF05615">
    <property type="entry name" value="THOC7"/>
    <property type="match status" value="1"/>
</dbReference>
<dbReference type="GeneID" id="17351975"/>
<evidence type="ECO:0000313" key="6">
    <source>
        <dbReference type="Proteomes" id="UP000008141"/>
    </source>
</evidence>
<organism evidence="6">
    <name type="scientific">Chlorella variabilis</name>
    <name type="common">Green alga</name>
    <dbReference type="NCBI Taxonomy" id="554065"/>
    <lineage>
        <taxon>Eukaryota</taxon>
        <taxon>Viridiplantae</taxon>
        <taxon>Chlorophyta</taxon>
        <taxon>core chlorophytes</taxon>
        <taxon>Trebouxiophyceae</taxon>
        <taxon>Chlorellales</taxon>
        <taxon>Chlorellaceae</taxon>
        <taxon>Chlorella clade</taxon>
        <taxon>Chlorella</taxon>
    </lineage>
</organism>
<comment type="subcellular location">
    <subcellularLocation>
        <location evidence="1">Nucleus</location>
    </subcellularLocation>
</comment>
<dbReference type="KEGG" id="cvr:CHLNCDRAFT_54435"/>
<reference evidence="5 6" key="1">
    <citation type="journal article" date="2010" name="Plant Cell">
        <title>The Chlorella variabilis NC64A genome reveals adaptation to photosymbiosis, coevolution with viruses, and cryptic sex.</title>
        <authorList>
            <person name="Blanc G."/>
            <person name="Duncan G."/>
            <person name="Agarkova I."/>
            <person name="Borodovsky M."/>
            <person name="Gurnon J."/>
            <person name="Kuo A."/>
            <person name="Lindquist E."/>
            <person name="Lucas S."/>
            <person name="Pangilinan J."/>
            <person name="Polle J."/>
            <person name="Salamov A."/>
            <person name="Terry A."/>
            <person name="Yamada T."/>
            <person name="Dunigan D.D."/>
            <person name="Grigoriev I.V."/>
            <person name="Claverie J.M."/>
            <person name="Van Etten J.L."/>
        </authorList>
    </citation>
    <scope>NUCLEOTIDE SEQUENCE [LARGE SCALE GENOMIC DNA]</scope>
    <source>
        <strain evidence="5 6">NC64A</strain>
    </source>
</reference>
<accession>E1ZP77</accession>
<dbReference type="OrthoDB" id="205166at2759"/>
<gene>
    <name evidence="5" type="ORF">CHLNCDRAFT_54435</name>
</gene>
<evidence type="ECO:0000256" key="2">
    <source>
        <dbReference type="ARBA" id="ARBA00023242"/>
    </source>
</evidence>
<proteinExistence type="predicted"/>
<protein>
    <submittedName>
        <fullName evidence="5">Uncharacterized protein</fullName>
    </submittedName>
</protein>
<dbReference type="OMA" id="LAHKQEY"/>
<name>E1ZP77_CHLVA</name>
<dbReference type="GO" id="GO:0000445">
    <property type="term" value="C:THO complex part of transcription export complex"/>
    <property type="evidence" value="ECO:0007669"/>
    <property type="project" value="InterPro"/>
</dbReference>
<feature type="compositionally biased region" description="Pro residues" evidence="4">
    <location>
        <begin position="195"/>
        <end position="204"/>
    </location>
</feature>
<evidence type="ECO:0000256" key="3">
    <source>
        <dbReference type="SAM" id="Coils"/>
    </source>
</evidence>
<dbReference type="AlphaFoldDB" id="E1ZP77"/>
<dbReference type="eggNOG" id="KOG3215">
    <property type="taxonomic scope" value="Eukaryota"/>
</dbReference>
<evidence type="ECO:0000256" key="1">
    <source>
        <dbReference type="ARBA" id="ARBA00004123"/>
    </source>
</evidence>
<dbReference type="Proteomes" id="UP000008141">
    <property type="component" value="Unassembled WGS sequence"/>
</dbReference>
<dbReference type="FunCoup" id="E1ZP77">
    <property type="interactions" value="1522"/>
</dbReference>
<feature type="coiled-coil region" evidence="3">
    <location>
        <begin position="83"/>
        <end position="117"/>
    </location>
</feature>
<keyword evidence="6" id="KW-1185">Reference proteome</keyword>
<keyword evidence="3" id="KW-0175">Coiled coil</keyword>
<dbReference type="RefSeq" id="XP_005844593.1">
    <property type="nucleotide sequence ID" value="XM_005844531.1"/>
</dbReference>
<evidence type="ECO:0000313" key="5">
    <source>
        <dbReference type="EMBL" id="EFN52491.1"/>
    </source>
</evidence>
<dbReference type="InterPro" id="IPR008501">
    <property type="entry name" value="THOC7/Mft1"/>
</dbReference>
<dbReference type="EMBL" id="GL433856">
    <property type="protein sequence ID" value="EFN52491.1"/>
    <property type="molecule type" value="Genomic_DNA"/>
</dbReference>
<dbReference type="GO" id="GO:0006397">
    <property type="term" value="P:mRNA processing"/>
    <property type="evidence" value="ECO:0007669"/>
    <property type="project" value="InterPro"/>
</dbReference>
<dbReference type="STRING" id="554065.E1ZP77"/>
<evidence type="ECO:0000256" key="4">
    <source>
        <dbReference type="SAM" id="MobiDB-lite"/>
    </source>
</evidence>
<feature type="compositionally biased region" description="Low complexity" evidence="4">
    <location>
        <begin position="205"/>
        <end position="219"/>
    </location>
</feature>